<organism evidence="2 3">
    <name type="scientific">Lysobacter dokdonensis DS-58</name>
    <dbReference type="NCBI Taxonomy" id="1300345"/>
    <lineage>
        <taxon>Bacteria</taxon>
        <taxon>Pseudomonadati</taxon>
        <taxon>Pseudomonadota</taxon>
        <taxon>Gammaproteobacteria</taxon>
        <taxon>Lysobacterales</taxon>
        <taxon>Lysobacteraceae</taxon>
        <taxon>Noviluteimonas</taxon>
    </lineage>
</organism>
<evidence type="ECO:0000313" key="3">
    <source>
        <dbReference type="Proteomes" id="UP000030518"/>
    </source>
</evidence>
<dbReference type="eggNOG" id="COG1215">
    <property type="taxonomic scope" value="Bacteria"/>
</dbReference>
<dbReference type="RefSeq" id="WP_052116419.1">
    <property type="nucleotide sequence ID" value="NZ_JRKJ01000021.1"/>
</dbReference>
<dbReference type="eggNOG" id="COG1216">
    <property type="taxonomic scope" value="Bacteria"/>
</dbReference>
<reference evidence="2 3" key="1">
    <citation type="submission" date="2014-09" db="EMBL/GenBank/DDBJ databases">
        <title>Genome sequences of Lysobacter dokdonensis DS-58.</title>
        <authorList>
            <person name="Kim J.F."/>
            <person name="Kwak M.-J."/>
        </authorList>
    </citation>
    <scope>NUCLEOTIDE SEQUENCE [LARGE SCALE GENOMIC DNA]</scope>
    <source>
        <strain evidence="2 3">DS-58</strain>
    </source>
</reference>
<name>A0A0A2WH93_9GAMM</name>
<dbReference type="Gene3D" id="3.90.550.10">
    <property type="entry name" value="Spore Coat Polysaccharide Biosynthesis Protein SpsA, Chain A"/>
    <property type="match status" value="3"/>
</dbReference>
<dbReference type="STRING" id="1300345.LF41_1431"/>
<comment type="caution">
    <text evidence="2">The sequence shown here is derived from an EMBL/GenBank/DDBJ whole genome shotgun (WGS) entry which is preliminary data.</text>
</comment>
<dbReference type="InterPro" id="IPR050834">
    <property type="entry name" value="Glycosyltransf_2"/>
</dbReference>
<dbReference type="PANTHER" id="PTHR43685">
    <property type="entry name" value="GLYCOSYLTRANSFERASE"/>
    <property type="match status" value="1"/>
</dbReference>
<dbReference type="InterPro" id="IPR029044">
    <property type="entry name" value="Nucleotide-diphossugar_trans"/>
</dbReference>
<keyword evidence="3" id="KW-1185">Reference proteome</keyword>
<dbReference type="InterPro" id="IPR001173">
    <property type="entry name" value="Glyco_trans_2-like"/>
</dbReference>
<protein>
    <submittedName>
        <fullName evidence="2">Glycosyl transferase family 2</fullName>
    </submittedName>
</protein>
<dbReference type="Pfam" id="PF00535">
    <property type="entry name" value="Glycos_transf_2"/>
    <property type="match status" value="2"/>
</dbReference>
<proteinExistence type="predicted"/>
<accession>A0A0A2WH93</accession>
<feature type="domain" description="Glycosyltransferase 2-like" evidence="1">
    <location>
        <begin position="8"/>
        <end position="139"/>
    </location>
</feature>
<dbReference type="PATRIC" id="fig|1300345.3.peg.2503"/>
<dbReference type="Proteomes" id="UP000030518">
    <property type="component" value="Unassembled WGS sequence"/>
</dbReference>
<feature type="domain" description="Glycosyltransferase 2-like" evidence="1">
    <location>
        <begin position="391"/>
        <end position="549"/>
    </location>
</feature>
<dbReference type="OrthoDB" id="9179784at2"/>
<dbReference type="CDD" id="cd04184">
    <property type="entry name" value="GT2_RfbC_Mx_like"/>
    <property type="match status" value="1"/>
</dbReference>
<dbReference type="EMBL" id="JRKJ01000021">
    <property type="protein sequence ID" value="KGQ18077.1"/>
    <property type="molecule type" value="Genomic_DNA"/>
</dbReference>
<dbReference type="AlphaFoldDB" id="A0A0A2WH93"/>
<sequence length="883" mass="97027">MSDNPTATILVIAYKMEAMIGDAIRSALAQTIPCEIIVSDDCSPDGTLAAARKAVEGYNGPHRVTVRSTPRNLGLCAHLTELAGIATGDVLVFQAGDDVSYPQRVHRLLATFTAHPDAQVVGSLVDDIDVRGKPIKNATRGTPYEVDQAWLLRRGKLAAVLGASMAVRRTLLTDFPPMEGKVEDNMLTLRGALAGRCFCLQQSLLGYRRHDANLGDWVFDRSANDAATYERRNRRVLAMYREIAADQRKCIAARPDLPDAKRALGAQLADMYSLEADMREAVLDQPRHRWIAPLWRGLMHPGLRRKSAERAVKLVLPRSAFGQSAMAERAGGRLKDWNRRRLDARRIRLADQRGEGADYAQWVAQFDTIHDGNRASFVARANKLPPMPIAVVMPVYNPSPKWLAEAIDSVIAQVYPHWELCIADDVSTDPDVIATLDAYAQRDPRIRVVHRTVNGHISAASNTGLEIVTAPWITLLDHDDLLPEHALLCVAEAVARHPDAGVIYSDEDKCDEANRRREAFFKPDWNPDLARSYNMVSHFGAYRTSLLREIGGFRVGYEGAQDYDLMLRCVDRIAPTQVIHIPHVLYHWRIHEASTAAGNAVKPYALEAGRRAILEHLERNGLSGDVQSHPTGHYLVEYAPPAQLPRVTVVIADPGEAALRDACRDAVQRTGYPSLDLRTADAAPAALNAAVQDAAGELLVFIDGRCVPEDDTWLLRAVAWASRPNVGALGGKLFDSERHVIGNGVLINVDGVWSAMDGGARADGDGYAGRAKLPQNLSALMHGLVIVPRKVFIDAGGFDAAYATLTGAMLDLTLRIGKTGLRHTWLPSLRMLVAAPGNAFDANDADRRKLETTHTLSTVQDAAYNPNLGNKSKRYWYAHPPRV</sequence>
<keyword evidence="2" id="KW-0808">Transferase</keyword>
<dbReference type="GO" id="GO:0016740">
    <property type="term" value="F:transferase activity"/>
    <property type="evidence" value="ECO:0007669"/>
    <property type="project" value="UniProtKB-KW"/>
</dbReference>
<dbReference type="PANTHER" id="PTHR43685:SF2">
    <property type="entry name" value="GLYCOSYLTRANSFERASE 2-LIKE DOMAIN-CONTAINING PROTEIN"/>
    <property type="match status" value="1"/>
</dbReference>
<gene>
    <name evidence="2" type="ORF">LF41_1431</name>
</gene>
<evidence type="ECO:0000313" key="2">
    <source>
        <dbReference type="EMBL" id="KGQ18077.1"/>
    </source>
</evidence>
<evidence type="ECO:0000259" key="1">
    <source>
        <dbReference type="Pfam" id="PF00535"/>
    </source>
</evidence>
<dbReference type="SUPFAM" id="SSF53448">
    <property type="entry name" value="Nucleotide-diphospho-sugar transferases"/>
    <property type="match status" value="3"/>
</dbReference>